<dbReference type="AlphaFoldDB" id="A0A821TEK0"/>
<organism evidence="1 2">
    <name type="scientific">Rotaria socialis</name>
    <dbReference type="NCBI Taxonomy" id="392032"/>
    <lineage>
        <taxon>Eukaryota</taxon>
        <taxon>Metazoa</taxon>
        <taxon>Spiralia</taxon>
        <taxon>Gnathifera</taxon>
        <taxon>Rotifera</taxon>
        <taxon>Eurotatoria</taxon>
        <taxon>Bdelloidea</taxon>
        <taxon>Philodinida</taxon>
        <taxon>Philodinidae</taxon>
        <taxon>Rotaria</taxon>
    </lineage>
</organism>
<dbReference type="EMBL" id="CAJOBP010068668">
    <property type="protein sequence ID" value="CAF4875132.1"/>
    <property type="molecule type" value="Genomic_DNA"/>
</dbReference>
<dbReference type="Proteomes" id="UP000663873">
    <property type="component" value="Unassembled WGS sequence"/>
</dbReference>
<feature type="non-terminal residue" evidence="1">
    <location>
        <position position="90"/>
    </location>
</feature>
<reference evidence="1" key="1">
    <citation type="submission" date="2021-02" db="EMBL/GenBank/DDBJ databases">
        <authorList>
            <person name="Nowell W R."/>
        </authorList>
    </citation>
    <scope>NUCLEOTIDE SEQUENCE</scope>
</reference>
<evidence type="ECO:0000313" key="2">
    <source>
        <dbReference type="Proteomes" id="UP000663873"/>
    </source>
</evidence>
<keyword evidence="2" id="KW-1185">Reference proteome</keyword>
<gene>
    <name evidence="1" type="ORF">UJA718_LOCUS44454</name>
</gene>
<proteinExistence type="predicted"/>
<name>A0A821TEK0_9BILA</name>
<feature type="non-terminal residue" evidence="1">
    <location>
        <position position="1"/>
    </location>
</feature>
<comment type="caution">
    <text evidence="1">The sequence shown here is derived from an EMBL/GenBank/DDBJ whole genome shotgun (WGS) entry which is preliminary data.</text>
</comment>
<accession>A0A821TEK0</accession>
<sequence>GVATSLDSSMNISTVLNLNIKEKNDNDYTHSLTNNSEHNIHTLSQHMQDLQQLNDLIIILKKHHPLFDTSTITIAETPTPHTICTGDNPP</sequence>
<evidence type="ECO:0000313" key="1">
    <source>
        <dbReference type="EMBL" id="CAF4875132.1"/>
    </source>
</evidence>
<protein>
    <submittedName>
        <fullName evidence="1">Uncharacterized protein</fullName>
    </submittedName>
</protein>